<feature type="DNA-binding region" description="H-T-H motif" evidence="4">
    <location>
        <begin position="23"/>
        <end position="42"/>
    </location>
</feature>
<feature type="domain" description="HTH tetR-type" evidence="5">
    <location>
        <begin position="1"/>
        <end position="60"/>
    </location>
</feature>
<dbReference type="InterPro" id="IPR009057">
    <property type="entry name" value="Homeodomain-like_sf"/>
</dbReference>
<evidence type="ECO:0000256" key="1">
    <source>
        <dbReference type="ARBA" id="ARBA00023015"/>
    </source>
</evidence>
<dbReference type="InterPro" id="IPR001647">
    <property type="entry name" value="HTH_TetR"/>
</dbReference>
<reference evidence="6" key="2">
    <citation type="submission" date="2020-09" db="EMBL/GenBank/DDBJ databases">
        <authorList>
            <person name="Sun Q."/>
            <person name="Ohkuma M."/>
        </authorList>
    </citation>
    <scope>NUCLEOTIDE SEQUENCE</scope>
    <source>
        <strain evidence="6">JCM 30804</strain>
    </source>
</reference>
<organism evidence="6 7">
    <name type="scientific">Shewanella gelidii</name>
    <dbReference type="NCBI Taxonomy" id="1642821"/>
    <lineage>
        <taxon>Bacteria</taxon>
        <taxon>Pseudomonadati</taxon>
        <taxon>Pseudomonadota</taxon>
        <taxon>Gammaproteobacteria</taxon>
        <taxon>Alteromonadales</taxon>
        <taxon>Shewanellaceae</taxon>
        <taxon>Shewanella</taxon>
    </lineage>
</organism>
<dbReference type="RefSeq" id="WP_188917724.1">
    <property type="nucleotide sequence ID" value="NZ_BMPZ01000001.1"/>
</dbReference>
<reference evidence="6" key="1">
    <citation type="journal article" date="2014" name="Int. J. Syst. Evol. Microbiol.">
        <title>Complete genome sequence of Corynebacterium casei LMG S-19264T (=DSM 44701T), isolated from a smear-ripened cheese.</title>
        <authorList>
            <consortium name="US DOE Joint Genome Institute (JGI-PGF)"/>
            <person name="Walter F."/>
            <person name="Albersmeier A."/>
            <person name="Kalinowski J."/>
            <person name="Ruckert C."/>
        </authorList>
    </citation>
    <scope>NUCLEOTIDE SEQUENCE</scope>
    <source>
        <strain evidence="6">JCM 30804</strain>
    </source>
</reference>
<sequence>MLKKQIAESLEQAFSELGFAEPSVAQLKNACGVSLRTLYKHYPSKEAMIVAALEHRHQRYLRFLLEDSPSAGTDAVLHIFSQLNQWMNDFAPNGCMSMNAIAAFPEHKLILQTVQQHKEAVRNFLGEQSLRTGLATQLFLLHESVSCTWPLLGEQATDAAKQTISSLFKEG</sequence>
<evidence type="ECO:0000259" key="5">
    <source>
        <dbReference type="PROSITE" id="PS50977"/>
    </source>
</evidence>
<keyword evidence="3" id="KW-0804">Transcription</keyword>
<dbReference type="Proteomes" id="UP000613743">
    <property type="component" value="Unassembled WGS sequence"/>
</dbReference>
<dbReference type="SUPFAM" id="SSF46689">
    <property type="entry name" value="Homeodomain-like"/>
    <property type="match status" value="1"/>
</dbReference>
<keyword evidence="7" id="KW-1185">Reference proteome</keyword>
<dbReference type="AlphaFoldDB" id="A0A917JIX3"/>
<evidence type="ECO:0000256" key="3">
    <source>
        <dbReference type="ARBA" id="ARBA00023163"/>
    </source>
</evidence>
<evidence type="ECO:0000313" key="7">
    <source>
        <dbReference type="Proteomes" id="UP000613743"/>
    </source>
</evidence>
<evidence type="ECO:0000256" key="2">
    <source>
        <dbReference type="ARBA" id="ARBA00023125"/>
    </source>
</evidence>
<dbReference type="Pfam" id="PF00440">
    <property type="entry name" value="TetR_N"/>
    <property type="match status" value="1"/>
</dbReference>
<evidence type="ECO:0000313" key="6">
    <source>
        <dbReference type="EMBL" id="GGI71777.1"/>
    </source>
</evidence>
<keyword evidence="1" id="KW-0805">Transcription regulation</keyword>
<accession>A0A917JIX3</accession>
<evidence type="ECO:0000256" key="4">
    <source>
        <dbReference type="PROSITE-ProRule" id="PRU00335"/>
    </source>
</evidence>
<dbReference type="Gene3D" id="1.10.357.10">
    <property type="entry name" value="Tetracycline Repressor, domain 2"/>
    <property type="match status" value="1"/>
</dbReference>
<dbReference type="GO" id="GO:0003677">
    <property type="term" value="F:DNA binding"/>
    <property type="evidence" value="ECO:0007669"/>
    <property type="project" value="UniProtKB-UniRule"/>
</dbReference>
<keyword evidence="2 4" id="KW-0238">DNA-binding</keyword>
<dbReference type="PROSITE" id="PS50977">
    <property type="entry name" value="HTH_TETR_2"/>
    <property type="match status" value="1"/>
</dbReference>
<comment type="caution">
    <text evidence="6">The sequence shown here is derived from an EMBL/GenBank/DDBJ whole genome shotgun (WGS) entry which is preliminary data.</text>
</comment>
<dbReference type="EMBL" id="BMPZ01000001">
    <property type="protein sequence ID" value="GGI71777.1"/>
    <property type="molecule type" value="Genomic_DNA"/>
</dbReference>
<dbReference type="PANTHER" id="PTHR47506">
    <property type="entry name" value="TRANSCRIPTIONAL REGULATORY PROTEIN"/>
    <property type="match status" value="1"/>
</dbReference>
<dbReference type="PANTHER" id="PTHR47506:SF1">
    <property type="entry name" value="HTH-TYPE TRANSCRIPTIONAL REGULATOR YJDC"/>
    <property type="match status" value="1"/>
</dbReference>
<protein>
    <recommendedName>
        <fullName evidence="5">HTH tetR-type domain-containing protein</fullName>
    </recommendedName>
</protein>
<dbReference type="PRINTS" id="PR00455">
    <property type="entry name" value="HTHTETR"/>
</dbReference>
<gene>
    <name evidence="6" type="ORF">GCM10009332_06400</name>
</gene>
<proteinExistence type="predicted"/>
<name>A0A917JIX3_9GAMM</name>